<reference evidence="2" key="1">
    <citation type="journal article" date="2018" name="Nat. Commun.">
        <title>Diversity and evolution of the emerging Pandoraviridae family.</title>
        <authorList>
            <person name="Legendre M."/>
            <person name="Fabre E."/>
            <person name="Poirot O."/>
            <person name="Jeudy S."/>
            <person name="Lartigue A."/>
            <person name="Alempic J.M."/>
            <person name="Beucher L."/>
            <person name="Philippe N."/>
            <person name="Bertaux L."/>
            <person name="Christo-Foroux E."/>
            <person name="Labadie K."/>
            <person name="Coute Y."/>
            <person name="Abergel C."/>
            <person name="Claverie J.M."/>
        </authorList>
    </citation>
    <scope>NUCLEOTIDE SEQUENCE [LARGE SCALE GENOMIC DNA]</scope>
    <source>
        <strain evidence="2">Quercus</strain>
    </source>
</reference>
<dbReference type="GeneID" id="36844244"/>
<dbReference type="EMBL" id="MG011689">
    <property type="protein sequence ID" value="AVK75103.1"/>
    <property type="molecule type" value="Genomic_DNA"/>
</dbReference>
<name>A0A2U7U9I5_9VIRU</name>
<dbReference type="KEGG" id="vg:36844244"/>
<dbReference type="Gene3D" id="1.20.1280.50">
    <property type="match status" value="1"/>
</dbReference>
<evidence type="ECO:0000313" key="2">
    <source>
        <dbReference type="EMBL" id="AVK75103.1"/>
    </source>
</evidence>
<dbReference type="InterPro" id="IPR001810">
    <property type="entry name" value="F-box_dom"/>
</dbReference>
<dbReference type="Pfam" id="PF12937">
    <property type="entry name" value="F-box-like"/>
    <property type="match status" value="1"/>
</dbReference>
<dbReference type="InterPro" id="IPR036047">
    <property type="entry name" value="F-box-like_dom_sf"/>
</dbReference>
<dbReference type="RefSeq" id="YP_009483372.1">
    <property type="nucleotide sequence ID" value="NC_037667.1"/>
</dbReference>
<dbReference type="SUPFAM" id="SSF81383">
    <property type="entry name" value="F-box domain"/>
    <property type="match status" value="1"/>
</dbReference>
<feature type="domain" description="F-box" evidence="1">
    <location>
        <begin position="12"/>
        <end position="69"/>
    </location>
</feature>
<evidence type="ECO:0000259" key="1">
    <source>
        <dbReference type="PROSITE" id="PS50181"/>
    </source>
</evidence>
<protein>
    <submittedName>
        <fullName evidence="2">F-box domain containing protein</fullName>
    </submittedName>
</protein>
<proteinExistence type="predicted"/>
<dbReference type="PROSITE" id="PS50181">
    <property type="entry name" value="FBOX"/>
    <property type="match status" value="1"/>
</dbReference>
<dbReference type="Proteomes" id="UP000248852">
    <property type="component" value="Segment"/>
</dbReference>
<organism evidence="2">
    <name type="scientific">Pandoravirus quercus</name>
    <dbReference type="NCBI Taxonomy" id="2107709"/>
    <lineage>
        <taxon>Viruses</taxon>
        <taxon>Pandoravirus</taxon>
    </lineage>
</organism>
<gene>
    <name evidence="2" type="ORF">pqer_cds_681</name>
</gene>
<sequence>MEGTTATTADTDCSIDVLPDELLFIVFSFVPCVERRRALSLVCSRWYGVALHAASTTLCAHKHRYFRKMNAYDAACGAARAGHLLCLHWAYQRRYVRPDRGLYDALWSSPSRDACFRYIDQRRLERERPPTEDEIASCTRRTNTSSMWDRLRSTIESIGRAIYRTLDTVTIDQWS</sequence>
<dbReference type="CDD" id="cd22159">
    <property type="entry name" value="F-box_AtTIR1-like"/>
    <property type="match status" value="1"/>
</dbReference>
<accession>A0A2U7U9I5</accession>